<dbReference type="GO" id="GO:0000981">
    <property type="term" value="F:DNA-binding transcription factor activity, RNA polymerase II-specific"/>
    <property type="evidence" value="ECO:0007669"/>
    <property type="project" value="TreeGrafter"/>
</dbReference>
<dbReference type="InterPro" id="IPR013087">
    <property type="entry name" value="Znf_C2H2_type"/>
</dbReference>
<evidence type="ECO:0000256" key="5">
    <source>
        <dbReference type="ARBA" id="ARBA00022490"/>
    </source>
</evidence>
<keyword evidence="9 19" id="KW-0863">Zinc-finger</keyword>
<dbReference type="Pfam" id="PF00096">
    <property type="entry name" value="zf-C2H2"/>
    <property type="match status" value="2"/>
</dbReference>
<keyword evidence="23" id="KW-1185">Reference proteome</keyword>
<evidence type="ECO:0000256" key="19">
    <source>
        <dbReference type="PROSITE-ProRule" id="PRU00042"/>
    </source>
</evidence>
<evidence type="ECO:0000313" key="22">
    <source>
        <dbReference type="EMBL" id="KJH48740.1"/>
    </source>
</evidence>
<dbReference type="OrthoDB" id="6077919at2759"/>
<evidence type="ECO:0000256" key="13">
    <source>
        <dbReference type="ARBA" id="ARBA00023125"/>
    </source>
</evidence>
<keyword evidence="5" id="KW-0963">Cytoplasm</keyword>
<proteinExistence type="predicted"/>
<evidence type="ECO:0000256" key="10">
    <source>
        <dbReference type="ARBA" id="ARBA00022782"/>
    </source>
</evidence>
<evidence type="ECO:0000256" key="15">
    <source>
        <dbReference type="ARBA" id="ARBA00023179"/>
    </source>
</evidence>
<dbReference type="GO" id="GO:0005737">
    <property type="term" value="C:cytoplasm"/>
    <property type="evidence" value="ECO:0007669"/>
    <property type="project" value="UniProtKB-SubCell"/>
</dbReference>
<reference evidence="23" key="2">
    <citation type="journal article" date="2016" name="Sci. Rep.">
        <title>Dictyocaulus viviparus genome, variome and transcriptome elucidate lungworm biology and support future intervention.</title>
        <authorList>
            <person name="McNulty S.N."/>
            <person name="Strube C."/>
            <person name="Rosa B.A."/>
            <person name="Martin J.C."/>
            <person name="Tyagi R."/>
            <person name="Choi Y.J."/>
            <person name="Wang Q."/>
            <person name="Hallsworth Pepin K."/>
            <person name="Zhang X."/>
            <person name="Ozersky P."/>
            <person name="Wilson R.K."/>
            <person name="Sternberg P.W."/>
            <person name="Gasser R.B."/>
            <person name="Mitreva M."/>
        </authorList>
    </citation>
    <scope>NUCLEOTIDE SEQUENCE [LARGE SCALE GENOMIC DNA]</scope>
    <source>
        <strain evidence="23">HannoverDv2000</strain>
    </source>
</reference>
<evidence type="ECO:0000259" key="21">
    <source>
        <dbReference type="PROSITE" id="PS50157"/>
    </source>
</evidence>
<keyword evidence="8" id="KW-0677">Repeat</keyword>
<evidence type="ECO:0000256" key="2">
    <source>
        <dbReference type="ARBA" id="ARBA00004496"/>
    </source>
</evidence>
<evidence type="ECO:0000256" key="9">
    <source>
        <dbReference type="ARBA" id="ARBA00022771"/>
    </source>
</evidence>
<evidence type="ECO:0000256" key="14">
    <source>
        <dbReference type="ARBA" id="ARBA00023163"/>
    </source>
</evidence>
<evidence type="ECO:0000256" key="16">
    <source>
        <dbReference type="ARBA" id="ARBA00023242"/>
    </source>
</evidence>
<dbReference type="GO" id="GO:0005634">
    <property type="term" value="C:nucleus"/>
    <property type="evidence" value="ECO:0007669"/>
    <property type="project" value="UniProtKB-SubCell"/>
</dbReference>
<dbReference type="GO" id="GO:0007517">
    <property type="term" value="P:muscle organ development"/>
    <property type="evidence" value="ECO:0007669"/>
    <property type="project" value="UniProtKB-KW"/>
</dbReference>
<feature type="region of interest" description="Disordered" evidence="20">
    <location>
        <begin position="66"/>
        <end position="96"/>
    </location>
</feature>
<accession>A0A0D8XW75</accession>
<gene>
    <name evidence="22" type="ORF">DICVIV_05134</name>
</gene>
<dbReference type="EMBL" id="KN716257">
    <property type="protein sequence ID" value="KJH48740.1"/>
    <property type="molecule type" value="Genomic_DNA"/>
</dbReference>
<evidence type="ECO:0000256" key="8">
    <source>
        <dbReference type="ARBA" id="ARBA00022737"/>
    </source>
</evidence>
<reference evidence="22 23" key="1">
    <citation type="submission" date="2013-11" db="EMBL/GenBank/DDBJ databases">
        <title>Draft genome of the bovine lungworm Dictyocaulus viviparus.</title>
        <authorList>
            <person name="Mitreva M."/>
        </authorList>
    </citation>
    <scope>NUCLEOTIDE SEQUENCE [LARGE SCALE GENOMIC DNA]</scope>
    <source>
        <strain evidence="22 23">HannoverDv2000</strain>
    </source>
</reference>
<dbReference type="GO" id="GO:0008270">
    <property type="term" value="F:zinc ion binding"/>
    <property type="evidence" value="ECO:0007669"/>
    <property type="project" value="UniProtKB-KW"/>
</dbReference>
<evidence type="ECO:0000313" key="23">
    <source>
        <dbReference type="Proteomes" id="UP000053766"/>
    </source>
</evidence>
<dbReference type="SMART" id="SM00355">
    <property type="entry name" value="ZnF_C2H2"/>
    <property type="match status" value="3"/>
</dbReference>
<dbReference type="Proteomes" id="UP000053766">
    <property type="component" value="Unassembled WGS sequence"/>
</dbReference>
<keyword evidence="13" id="KW-0238">DNA-binding</keyword>
<dbReference type="PANTHER" id="PTHR24384">
    <property type="entry name" value="FINGER PUTATIVE TRANSCRIPTION FACTOR FAMILY-RELATED"/>
    <property type="match status" value="1"/>
</dbReference>
<organism evidence="22 23">
    <name type="scientific">Dictyocaulus viviparus</name>
    <name type="common">Bovine lungworm</name>
    <dbReference type="NCBI Taxonomy" id="29172"/>
    <lineage>
        <taxon>Eukaryota</taxon>
        <taxon>Metazoa</taxon>
        <taxon>Ecdysozoa</taxon>
        <taxon>Nematoda</taxon>
        <taxon>Chromadorea</taxon>
        <taxon>Rhabditida</taxon>
        <taxon>Rhabditina</taxon>
        <taxon>Rhabditomorpha</taxon>
        <taxon>Strongyloidea</taxon>
        <taxon>Metastrongylidae</taxon>
        <taxon>Dictyocaulus</taxon>
    </lineage>
</organism>
<feature type="compositionally biased region" description="Polar residues" evidence="20">
    <location>
        <begin position="73"/>
        <end position="84"/>
    </location>
</feature>
<name>A0A0D8XW75_DICVI</name>
<keyword evidence="12" id="KW-0805">Transcription regulation</keyword>
<feature type="domain" description="C2H2-type" evidence="21">
    <location>
        <begin position="294"/>
        <end position="321"/>
    </location>
</feature>
<keyword evidence="3" id="KW-0787">Thick filament</keyword>
<evidence type="ECO:0000256" key="6">
    <source>
        <dbReference type="ARBA" id="ARBA00022541"/>
    </source>
</evidence>
<keyword evidence="7" id="KW-0479">Metal-binding</keyword>
<dbReference type="GO" id="GO:0032982">
    <property type="term" value="C:myosin filament"/>
    <property type="evidence" value="ECO:0007669"/>
    <property type="project" value="UniProtKB-KW"/>
</dbReference>
<dbReference type="GO" id="GO:0000978">
    <property type="term" value="F:RNA polymerase II cis-regulatory region sequence-specific DNA binding"/>
    <property type="evidence" value="ECO:0007669"/>
    <property type="project" value="TreeGrafter"/>
</dbReference>
<evidence type="ECO:0000256" key="4">
    <source>
        <dbReference type="ARBA" id="ARBA00022473"/>
    </source>
</evidence>
<keyword evidence="11" id="KW-0862">Zinc</keyword>
<dbReference type="AlphaFoldDB" id="A0A0D8XW75"/>
<comment type="subcellular location">
    <subcellularLocation>
        <location evidence="2">Cytoplasm</location>
    </subcellularLocation>
    <subcellularLocation>
        <location evidence="1">Nucleus</location>
    </subcellularLocation>
</comment>
<evidence type="ECO:0000256" key="17">
    <source>
        <dbReference type="ARBA" id="ARBA00070899"/>
    </source>
</evidence>
<protein>
    <recommendedName>
        <fullName evidence="17">Zinc finger protein unc-98</fullName>
    </recommendedName>
    <alternativeName>
        <fullName evidence="18">Uncoordinated protein 98</fullName>
    </alternativeName>
</protein>
<sequence>MSFDRPTDKQTIVCYTAVDVGMDSCGSEMKISHEDDDDDDFEKLMAACDLAKSAVKTNNPITMEMESIKIGGNPSTESSTSLNGSGKPRSSLEKPPRVLAKHDITVESDTLTIVEKDDNGFVFYKCRFCGLTFNYMNTLRAHERVHNVSQNERVKKTDDLQPYVCAKCGESYEFACQLEYHTQQHSGKLFRFVVDTNSCQRNEAHNAVVRDMKGYKCECGRTFFSYTEMLYHRHSSDSEKETKDKELHGCPMFANPSTSKTALLQEMPTPAYIEQGFEPKHPLKVYSDVRSKPYICEYCSKSYADSRQLAYHMYSHRGERQFNPRSSRYLIGRQGVGYTDRSSYFLFPRTSGYVPPLY</sequence>
<evidence type="ECO:0000256" key="12">
    <source>
        <dbReference type="ARBA" id="ARBA00023015"/>
    </source>
</evidence>
<dbReference type="GO" id="GO:0030154">
    <property type="term" value="P:cell differentiation"/>
    <property type="evidence" value="ECO:0007669"/>
    <property type="project" value="UniProtKB-KW"/>
</dbReference>
<keyword evidence="16" id="KW-0539">Nucleus</keyword>
<evidence type="ECO:0000256" key="1">
    <source>
        <dbReference type="ARBA" id="ARBA00004123"/>
    </source>
</evidence>
<dbReference type="InterPro" id="IPR036236">
    <property type="entry name" value="Znf_C2H2_sf"/>
</dbReference>
<evidence type="ECO:0000256" key="20">
    <source>
        <dbReference type="SAM" id="MobiDB-lite"/>
    </source>
</evidence>
<keyword evidence="14" id="KW-0804">Transcription</keyword>
<keyword evidence="6" id="KW-0517">Myogenesis</keyword>
<evidence type="ECO:0000256" key="11">
    <source>
        <dbReference type="ARBA" id="ARBA00022833"/>
    </source>
</evidence>
<dbReference type="Gene3D" id="3.30.160.60">
    <property type="entry name" value="Classic Zinc Finger"/>
    <property type="match status" value="2"/>
</dbReference>
<dbReference type="STRING" id="29172.A0A0D8XW75"/>
<feature type="domain" description="C2H2-type" evidence="21">
    <location>
        <begin position="163"/>
        <end position="190"/>
    </location>
</feature>
<dbReference type="InterPro" id="IPR050752">
    <property type="entry name" value="C2H2-ZF_domain"/>
</dbReference>
<evidence type="ECO:0000256" key="3">
    <source>
        <dbReference type="ARBA" id="ARBA00022433"/>
    </source>
</evidence>
<dbReference type="FunFam" id="3.30.160.60:FF:002530">
    <property type="entry name" value="Zinc finger protein"/>
    <property type="match status" value="1"/>
</dbReference>
<dbReference type="PROSITE" id="PS50157">
    <property type="entry name" value="ZINC_FINGER_C2H2_2"/>
    <property type="match status" value="3"/>
</dbReference>
<keyword evidence="15" id="KW-0514">Muscle protein</keyword>
<dbReference type="SUPFAM" id="SSF57667">
    <property type="entry name" value="beta-beta-alpha zinc fingers"/>
    <property type="match status" value="2"/>
</dbReference>
<feature type="domain" description="C2H2-type" evidence="21">
    <location>
        <begin position="124"/>
        <end position="151"/>
    </location>
</feature>
<keyword evidence="10" id="KW-0221">Differentiation</keyword>
<dbReference type="PROSITE" id="PS00028">
    <property type="entry name" value="ZINC_FINGER_C2H2_1"/>
    <property type="match status" value="3"/>
</dbReference>
<evidence type="ECO:0000256" key="18">
    <source>
        <dbReference type="ARBA" id="ARBA00082667"/>
    </source>
</evidence>
<dbReference type="PANTHER" id="PTHR24384:SF189">
    <property type="entry name" value="C2H2-TYPE DOMAIN-CONTAINING PROTEIN-RELATED"/>
    <property type="match status" value="1"/>
</dbReference>
<keyword evidence="4" id="KW-0217">Developmental protein</keyword>
<evidence type="ECO:0000256" key="7">
    <source>
        <dbReference type="ARBA" id="ARBA00022723"/>
    </source>
</evidence>